<accession>A0ABT1SBW7</accession>
<comment type="caution">
    <text evidence="1">The sequence shown here is derived from an EMBL/GenBank/DDBJ whole genome shotgun (WGS) entry which is preliminary data.</text>
</comment>
<dbReference type="Proteomes" id="UP001524478">
    <property type="component" value="Unassembled WGS sequence"/>
</dbReference>
<gene>
    <name evidence="1" type="ORF">NE686_12030</name>
</gene>
<organism evidence="1 2">
    <name type="scientific">Tissierella carlieri</name>
    <dbReference type="NCBI Taxonomy" id="689904"/>
    <lineage>
        <taxon>Bacteria</taxon>
        <taxon>Bacillati</taxon>
        <taxon>Bacillota</taxon>
        <taxon>Tissierellia</taxon>
        <taxon>Tissierellales</taxon>
        <taxon>Tissierellaceae</taxon>
        <taxon>Tissierella</taxon>
    </lineage>
</organism>
<evidence type="ECO:0008006" key="3">
    <source>
        <dbReference type="Google" id="ProtNLM"/>
    </source>
</evidence>
<protein>
    <recommendedName>
        <fullName evidence="3">Core-binding (CB) domain-containing protein</fullName>
    </recommendedName>
</protein>
<reference evidence="1 2" key="1">
    <citation type="submission" date="2022-06" db="EMBL/GenBank/DDBJ databases">
        <title>Isolation of gut microbiota from human fecal samples.</title>
        <authorList>
            <person name="Pamer E.G."/>
            <person name="Barat B."/>
            <person name="Waligurski E."/>
            <person name="Medina S."/>
            <person name="Paddock L."/>
            <person name="Mostad J."/>
        </authorList>
    </citation>
    <scope>NUCLEOTIDE SEQUENCE [LARGE SCALE GENOMIC DNA]</scope>
    <source>
        <strain evidence="1 2">DFI.7.95</strain>
    </source>
</reference>
<evidence type="ECO:0000313" key="2">
    <source>
        <dbReference type="Proteomes" id="UP001524478"/>
    </source>
</evidence>
<evidence type="ECO:0000313" key="1">
    <source>
        <dbReference type="EMBL" id="MCQ4923820.1"/>
    </source>
</evidence>
<name>A0ABT1SBW7_9FIRM</name>
<dbReference type="EMBL" id="JANGAC010000008">
    <property type="protein sequence ID" value="MCQ4923820.1"/>
    <property type="molecule type" value="Genomic_DNA"/>
</dbReference>
<keyword evidence="2" id="KW-1185">Reference proteome</keyword>
<proteinExistence type="predicted"/>
<dbReference type="RefSeq" id="WP_256311683.1">
    <property type="nucleotide sequence ID" value="NZ_JANGAC010000008.1"/>
</dbReference>
<sequence>MLLEDVLEEFIYDCEIRGVSPRAVKDYRNNNLRLFKFPKDVFSIT</sequence>